<evidence type="ECO:0000313" key="1">
    <source>
        <dbReference type="EMBL" id="MUI13117.1"/>
    </source>
</evidence>
<protein>
    <submittedName>
        <fullName evidence="1">Type VI secretion system baseplate subunit TssF</fullName>
    </submittedName>
</protein>
<dbReference type="NCBIfam" id="TIGR03359">
    <property type="entry name" value="VI_chp_6"/>
    <property type="match status" value="1"/>
</dbReference>
<dbReference type="PANTHER" id="PTHR35370">
    <property type="entry name" value="CYTOPLASMIC PROTEIN-RELATED-RELATED"/>
    <property type="match status" value="1"/>
</dbReference>
<sequence>MTQALQELFSHFERELLINQRLGTEFAKHYPQVASGVGFSGSGADQDPLIRKLMQGCALLNARTLMQIEKSKDEFTEGTLQVNYPNYNRPFPPATIVRFDGEKAGATLLKVPTIARGTTLHSAEVSGTRCQFRTVYDVKLAPMRVADVQFIAHFTPRAEIRVDAEITAAMRIAIEITSDRFEFTDPAIAQWRLFIDADPSHGACFRDTLFMRVHQAWFSTDESECLVPLQKNPLLPVGFREDEAMIPFETRSHPAYRFLTEYFCFPEKFNFVDVDFAAFADKIPAGCRRITLHLGIAHTRDDSAAARTLASLSRTTLLPSCTPAVNLFRKAACAIDLDHTKAEYTLLADTSRASAYDIYSIDKVVGLKECGVGSTTRPYHPYYSIRHAQAEAEDGHYWRSRRDALMAETSPGYEHSISFVDRDFDPQAVEAATISIDLTCTNRALPQELPIGAAGGDLMMAHQSGNVPIRMLRKPTAPYRFPTGDHWRLISHLALNHYSLVQHDAQALIEVLNLYDLPRSPATQRQIGGIRGLVQRRTRVRWNDEGAAGFLDGSEVRLMIDQQAYAGSGIHAFAQIIEHFLGLHVHLNSFVELVIECHATGRDLMRCKPRNGSLELL</sequence>
<accession>A0A6I3XA46</accession>
<name>A0A6I3XA46_9BURK</name>
<dbReference type="Proteomes" id="UP000431684">
    <property type="component" value="Unassembled WGS sequence"/>
</dbReference>
<comment type="caution">
    <text evidence="1">The sequence shown here is derived from an EMBL/GenBank/DDBJ whole genome shotgun (WGS) entry which is preliminary data.</text>
</comment>
<dbReference type="PIRSF" id="PIRSF028304">
    <property type="entry name" value="UCP028304"/>
    <property type="match status" value="1"/>
</dbReference>
<gene>
    <name evidence="1" type="primary">tssF</name>
    <name evidence="1" type="ORF">GJV26_11685</name>
</gene>
<evidence type="ECO:0000313" key="2">
    <source>
        <dbReference type="Proteomes" id="UP000431684"/>
    </source>
</evidence>
<reference evidence="1 2" key="1">
    <citation type="submission" date="2019-11" db="EMBL/GenBank/DDBJ databases">
        <title>Draft Genome Sequences of Six Type Strains of the Genus Massilia.</title>
        <authorList>
            <person name="Miess H."/>
            <person name="Frediansyah A."/>
            <person name="Goeker M."/>
            <person name="Gross H."/>
        </authorList>
    </citation>
    <scope>NUCLEOTIDE SEQUENCE [LARGE SCALE GENOMIC DNA]</scope>
    <source>
        <strain evidence="1 2">DSM 17513</strain>
    </source>
</reference>
<dbReference type="EMBL" id="WNWM01000002">
    <property type="protein sequence ID" value="MUI13117.1"/>
    <property type="molecule type" value="Genomic_DNA"/>
</dbReference>
<dbReference type="Pfam" id="PF05947">
    <property type="entry name" value="T6SS_TssF"/>
    <property type="match status" value="1"/>
</dbReference>
<dbReference type="OrthoDB" id="9763676at2"/>
<organism evidence="1 2">
    <name type="scientific">Pseudoduganella dura</name>
    <dbReference type="NCBI Taxonomy" id="321982"/>
    <lineage>
        <taxon>Bacteria</taxon>
        <taxon>Pseudomonadati</taxon>
        <taxon>Pseudomonadota</taxon>
        <taxon>Betaproteobacteria</taxon>
        <taxon>Burkholderiales</taxon>
        <taxon>Oxalobacteraceae</taxon>
        <taxon>Telluria group</taxon>
        <taxon>Pseudoduganella</taxon>
    </lineage>
</organism>
<dbReference type="InterPro" id="IPR010272">
    <property type="entry name" value="T6SS_TssF"/>
</dbReference>
<keyword evidence="2" id="KW-1185">Reference proteome</keyword>
<dbReference type="RefSeq" id="WP_155708958.1">
    <property type="nucleotide sequence ID" value="NZ_BMWU01000040.1"/>
</dbReference>
<dbReference type="PANTHER" id="PTHR35370:SF1">
    <property type="entry name" value="TYPE VI SECRETION SYSTEM COMPONENT TSSF1"/>
    <property type="match status" value="1"/>
</dbReference>
<dbReference type="AlphaFoldDB" id="A0A6I3XA46"/>
<proteinExistence type="predicted"/>